<protein>
    <submittedName>
        <fullName evidence="2">Uncharacterized protein</fullName>
    </submittedName>
</protein>
<organism evidence="2 3">
    <name type="scientific">Desulfatibacillum alkenivorans DSM 16219</name>
    <dbReference type="NCBI Taxonomy" id="1121393"/>
    <lineage>
        <taxon>Bacteria</taxon>
        <taxon>Pseudomonadati</taxon>
        <taxon>Thermodesulfobacteriota</taxon>
        <taxon>Desulfobacteria</taxon>
        <taxon>Desulfobacterales</taxon>
        <taxon>Desulfatibacillaceae</taxon>
        <taxon>Desulfatibacillum</taxon>
    </lineage>
</organism>
<dbReference type="OrthoDB" id="5425490at2"/>
<evidence type="ECO:0000313" key="2">
    <source>
        <dbReference type="EMBL" id="SHL30392.1"/>
    </source>
</evidence>
<name>A0A1M6ZIU3_9BACT</name>
<proteinExistence type="predicted"/>
<reference evidence="3" key="1">
    <citation type="submission" date="2016-11" db="EMBL/GenBank/DDBJ databases">
        <authorList>
            <person name="Varghese N."/>
            <person name="Submissions S."/>
        </authorList>
    </citation>
    <scope>NUCLEOTIDE SEQUENCE [LARGE SCALE GENOMIC DNA]</scope>
    <source>
        <strain evidence="3">DSM 16219</strain>
    </source>
</reference>
<evidence type="ECO:0000313" key="3">
    <source>
        <dbReference type="Proteomes" id="UP000183994"/>
    </source>
</evidence>
<keyword evidence="1" id="KW-0732">Signal</keyword>
<feature type="signal peptide" evidence="1">
    <location>
        <begin position="1"/>
        <end position="24"/>
    </location>
</feature>
<gene>
    <name evidence="2" type="ORF">SAMN02745216_04986</name>
</gene>
<dbReference type="EMBL" id="FQZU01000058">
    <property type="protein sequence ID" value="SHL30392.1"/>
    <property type="molecule type" value="Genomic_DNA"/>
</dbReference>
<accession>A0A1M6ZIU3</accession>
<keyword evidence="3" id="KW-1185">Reference proteome</keyword>
<dbReference type="RefSeq" id="WP_073478960.1">
    <property type="nucleotide sequence ID" value="NZ_FQZU01000058.1"/>
</dbReference>
<dbReference type="AlphaFoldDB" id="A0A1M6ZIU3"/>
<sequence>MKKNLKYILTLSVIVMLGISAVYALDAPATAMLAASNNFTNTTVQVKEFVYDVENQEVLSQATSIGWERGYLFNPFADLAQDPDSNLHRAVIAAYYGNLIMHHLGVGESGGAIYYQGEYYDTSRIYVPCFKNNGSDVTYLDIMNIGGAPSSFSVEFVDAAGQEIATYQSIEDLQPGEAVRPEGAALFGADVTGAVISSTEPLIATVEVSGPNRSMVYSAGGIRDAFLFAPKLDDGQDDGWLSTIWAQNASNVDQEIQVDFYNESGTLIQSDSAVISPSGVFKAATPEGADCAYIDGSKWIAAAVVGEEAGSLYAYRARGAANSPMVPLAMKDAGGWNTSITIQNPSSVDCEVYWRYLDQGGNRVGNDSSSVVIAPDGAYTFSLEDDPTLSNNQSFLGAVKIFAYRAKNSVNRKSAASSIYVPVVVTHEKDGKKAAVSIGPHMGDKASKDFNEPLTWGNVYGFPVIYQYAYEVKEEEDAPEFAMGDSFFCFVDSLKN</sequence>
<evidence type="ECO:0000256" key="1">
    <source>
        <dbReference type="SAM" id="SignalP"/>
    </source>
</evidence>
<feature type="chain" id="PRO_5012635891" evidence="1">
    <location>
        <begin position="25"/>
        <end position="496"/>
    </location>
</feature>
<dbReference type="Proteomes" id="UP000183994">
    <property type="component" value="Unassembled WGS sequence"/>
</dbReference>